<dbReference type="SUPFAM" id="SSF50370">
    <property type="entry name" value="Ricin B-like lectins"/>
    <property type="match status" value="1"/>
</dbReference>
<accession>A0A835XJK6</accession>
<dbReference type="AlphaFoldDB" id="A0A835XJK6"/>
<dbReference type="SUPFAM" id="SSF49899">
    <property type="entry name" value="Concanavalin A-like lectins/glucanases"/>
    <property type="match status" value="1"/>
</dbReference>
<dbReference type="Gene3D" id="2.60.120.200">
    <property type="match status" value="1"/>
</dbReference>
<evidence type="ECO:0000313" key="2">
    <source>
        <dbReference type="EMBL" id="KAG2485011.1"/>
    </source>
</evidence>
<reference evidence="2" key="1">
    <citation type="journal article" date="2020" name="bioRxiv">
        <title>Comparative genomics of Chlamydomonas.</title>
        <authorList>
            <person name="Craig R.J."/>
            <person name="Hasan A.R."/>
            <person name="Ness R.W."/>
            <person name="Keightley P.D."/>
        </authorList>
    </citation>
    <scope>NUCLEOTIDE SEQUENCE</scope>
    <source>
        <strain evidence="2">CCAP 11/70</strain>
    </source>
</reference>
<dbReference type="Proteomes" id="UP000612055">
    <property type="component" value="Unassembled WGS sequence"/>
</dbReference>
<dbReference type="Gene3D" id="2.80.10.50">
    <property type="match status" value="1"/>
</dbReference>
<organism evidence="2 3">
    <name type="scientific">Edaphochlamys debaryana</name>
    <dbReference type="NCBI Taxonomy" id="47281"/>
    <lineage>
        <taxon>Eukaryota</taxon>
        <taxon>Viridiplantae</taxon>
        <taxon>Chlorophyta</taxon>
        <taxon>core chlorophytes</taxon>
        <taxon>Chlorophyceae</taxon>
        <taxon>CS clade</taxon>
        <taxon>Chlamydomonadales</taxon>
        <taxon>Chlamydomonadales incertae sedis</taxon>
        <taxon>Edaphochlamys</taxon>
    </lineage>
</organism>
<keyword evidence="3" id="KW-1185">Reference proteome</keyword>
<dbReference type="InterPro" id="IPR035992">
    <property type="entry name" value="Ricin_B-like_lectins"/>
</dbReference>
<dbReference type="CDD" id="cd00161">
    <property type="entry name" value="beta-trefoil_Ricin-like"/>
    <property type="match status" value="1"/>
</dbReference>
<feature type="region of interest" description="Disordered" evidence="1">
    <location>
        <begin position="13"/>
        <end position="42"/>
    </location>
</feature>
<comment type="caution">
    <text evidence="2">The sequence shown here is derived from an EMBL/GenBank/DDBJ whole genome shotgun (WGS) entry which is preliminary data.</text>
</comment>
<sequence>MELKLYVSTCTPQMMKGSPRRSPSQHRSPTPPHTWKSPPASKTDNITIFQTTVGVDGLCVGLDWDKAHSGMGPLQQQFCDGTAGQAFIVIAAGGGSYRFAHFANSSNCIQVAKVEAGAPVVLAECEDGSELQLFKIEVLPSGAVIYPRKEPSFCIEVLVVFESLYAPLRLWRSAGTPGQTFIFLQGPALPPSLEPESAHFDARLGLSGPLYVPARARAALEEGELEGALDGPWAAGAQDAPPQQVVWYDATAWRSGGRRQSLSFEGGRCMYDASEYGAYGSIALDGSTCYLRLKTDLPNWDSSGSAAFTVVIIYKLNAEQNALPPYGLVHIGRSPSNQNKALLFGAGDPNLATQWSPMGSNDTYLYDNGKKAFEFYGPEPRYSRRVAVRHPCGRAAHGWLMDAIVRKPGGKSGQAYIWYNDDGFRPRWEFQDQEPIGVRPDNLVIGADYRTSSKYLLGNVAVVLVYNRALSSSEMTKLYASYAPRFGWDLAKQ</sequence>
<dbReference type="EMBL" id="JAEHOE010000137">
    <property type="protein sequence ID" value="KAG2485011.1"/>
    <property type="molecule type" value="Genomic_DNA"/>
</dbReference>
<evidence type="ECO:0000313" key="3">
    <source>
        <dbReference type="Proteomes" id="UP000612055"/>
    </source>
</evidence>
<proteinExistence type="predicted"/>
<gene>
    <name evidence="2" type="ORF">HYH03_016214</name>
</gene>
<dbReference type="PROSITE" id="PS50231">
    <property type="entry name" value="RICIN_B_LECTIN"/>
    <property type="match status" value="1"/>
</dbReference>
<evidence type="ECO:0000256" key="1">
    <source>
        <dbReference type="SAM" id="MobiDB-lite"/>
    </source>
</evidence>
<protein>
    <submittedName>
        <fullName evidence="2">Uncharacterized protein</fullName>
    </submittedName>
</protein>
<name>A0A835XJK6_9CHLO</name>
<dbReference type="OrthoDB" id="535813at2759"/>
<dbReference type="InterPro" id="IPR013320">
    <property type="entry name" value="ConA-like_dom_sf"/>
</dbReference>